<dbReference type="Proteomes" id="UP000597444">
    <property type="component" value="Unassembled WGS sequence"/>
</dbReference>
<accession>A0A8J3IW81</accession>
<evidence type="ECO:0000256" key="1">
    <source>
        <dbReference type="SAM" id="MobiDB-lite"/>
    </source>
</evidence>
<feature type="region of interest" description="Disordered" evidence="1">
    <location>
        <begin position="185"/>
        <end position="246"/>
    </location>
</feature>
<dbReference type="RefSeq" id="WP_220208726.1">
    <property type="nucleotide sequence ID" value="NZ_BNJK01000002.1"/>
</dbReference>
<name>A0A8J3IW81_9CHLR</name>
<proteinExistence type="predicted"/>
<evidence type="ECO:0000313" key="3">
    <source>
        <dbReference type="Proteomes" id="UP000597444"/>
    </source>
</evidence>
<reference evidence="2" key="1">
    <citation type="submission" date="2020-10" db="EMBL/GenBank/DDBJ databases">
        <title>Taxonomic study of unclassified bacteria belonging to the class Ktedonobacteria.</title>
        <authorList>
            <person name="Yabe S."/>
            <person name="Wang C.M."/>
            <person name="Zheng Y."/>
            <person name="Sakai Y."/>
            <person name="Cavaletti L."/>
            <person name="Monciardini P."/>
            <person name="Donadio S."/>
        </authorList>
    </citation>
    <scope>NUCLEOTIDE SEQUENCE</scope>
    <source>
        <strain evidence="2">ID150040</strain>
    </source>
</reference>
<sequence length="420" mass="47271">MAQHRTTNRSNVWPVVFPEEKLIVKRPCLRYICQGSTQLGELLSYFLYEAGREAREQNIDPLTIHTITICRIYDEILVTIDNSVSKRVLGDMIHKLERLGFLQTFPHKCYYSIFVENIRCALAHYAQRHTRRLMFSRTSLPNSIVCLPTTNDVVLTSTVADVHLESADVHPESVGPSLFDIATAPTSQAASMGSKDDARDKRDKKEGNREIGGEADAIATPSSSLSSPFPIVQEPSSPQKGIQEGATPGEMAAKLQNEQNIVEDINNIKIVDGGPEKPDCTQPVTVEALQALADYYRGYQLPHNKKPNSQYRMALEAAITLVGRKKTLAEVDAVFSYMKGVNQAFCDDWWPMQTVDLWHVARHFDSMMRKIVHRRAYATVASAISQIEQSRATVALMEMSLEERRAYLSQIREKMQQGIQ</sequence>
<protein>
    <submittedName>
        <fullName evidence="2">Uncharacterized protein</fullName>
    </submittedName>
</protein>
<feature type="compositionally biased region" description="Basic and acidic residues" evidence="1">
    <location>
        <begin position="194"/>
        <end position="212"/>
    </location>
</feature>
<gene>
    <name evidence="2" type="ORF">KSF_079980</name>
</gene>
<dbReference type="AlphaFoldDB" id="A0A8J3IW81"/>
<comment type="caution">
    <text evidence="2">The sequence shown here is derived from an EMBL/GenBank/DDBJ whole genome shotgun (WGS) entry which is preliminary data.</text>
</comment>
<dbReference type="EMBL" id="BNJK01000002">
    <property type="protein sequence ID" value="GHO97950.1"/>
    <property type="molecule type" value="Genomic_DNA"/>
</dbReference>
<evidence type="ECO:0000313" key="2">
    <source>
        <dbReference type="EMBL" id="GHO97950.1"/>
    </source>
</evidence>
<organism evidence="2 3">
    <name type="scientific">Reticulibacter mediterranei</name>
    <dbReference type="NCBI Taxonomy" id="2778369"/>
    <lineage>
        <taxon>Bacteria</taxon>
        <taxon>Bacillati</taxon>
        <taxon>Chloroflexota</taxon>
        <taxon>Ktedonobacteria</taxon>
        <taxon>Ktedonobacterales</taxon>
        <taxon>Reticulibacteraceae</taxon>
        <taxon>Reticulibacter</taxon>
    </lineage>
</organism>
<keyword evidence="3" id="KW-1185">Reference proteome</keyword>